<proteinExistence type="predicted"/>
<sequence>MLFSSSHRWPDAIAPVFSSMASFALLALPTSKLSSPPKPIGACCPAVVGEGEVLASPHIRLCGPPSPHQRGVLHEAVFLVLHRWRISLNEQ</sequence>
<evidence type="ECO:0000313" key="2">
    <source>
        <dbReference type="Proteomes" id="UP000287651"/>
    </source>
</evidence>
<dbReference type="AlphaFoldDB" id="A0A427ABV5"/>
<organism evidence="1 2">
    <name type="scientific">Ensete ventricosum</name>
    <name type="common">Abyssinian banana</name>
    <name type="synonym">Musa ensete</name>
    <dbReference type="NCBI Taxonomy" id="4639"/>
    <lineage>
        <taxon>Eukaryota</taxon>
        <taxon>Viridiplantae</taxon>
        <taxon>Streptophyta</taxon>
        <taxon>Embryophyta</taxon>
        <taxon>Tracheophyta</taxon>
        <taxon>Spermatophyta</taxon>
        <taxon>Magnoliopsida</taxon>
        <taxon>Liliopsida</taxon>
        <taxon>Zingiberales</taxon>
        <taxon>Musaceae</taxon>
        <taxon>Ensete</taxon>
    </lineage>
</organism>
<protein>
    <submittedName>
        <fullName evidence="1">Uncharacterized protein</fullName>
    </submittedName>
</protein>
<gene>
    <name evidence="1" type="ORF">B296_00006128</name>
</gene>
<dbReference type="Proteomes" id="UP000287651">
    <property type="component" value="Unassembled WGS sequence"/>
</dbReference>
<accession>A0A427ABV5</accession>
<comment type="caution">
    <text evidence="1">The sequence shown here is derived from an EMBL/GenBank/DDBJ whole genome shotgun (WGS) entry which is preliminary data.</text>
</comment>
<reference evidence="1 2" key="1">
    <citation type="journal article" date="2014" name="Agronomy (Basel)">
        <title>A Draft Genome Sequence for Ensete ventricosum, the Drought-Tolerant Tree Against Hunger.</title>
        <authorList>
            <person name="Harrison J."/>
            <person name="Moore K.A."/>
            <person name="Paszkiewicz K."/>
            <person name="Jones T."/>
            <person name="Grant M."/>
            <person name="Ambacheew D."/>
            <person name="Muzemil S."/>
            <person name="Studholme D.J."/>
        </authorList>
    </citation>
    <scope>NUCLEOTIDE SEQUENCE [LARGE SCALE GENOMIC DNA]</scope>
</reference>
<name>A0A427ABV5_ENSVE</name>
<evidence type="ECO:0000313" key="1">
    <source>
        <dbReference type="EMBL" id="RRT73699.1"/>
    </source>
</evidence>
<dbReference type="EMBL" id="AMZH03003016">
    <property type="protein sequence ID" value="RRT73699.1"/>
    <property type="molecule type" value="Genomic_DNA"/>
</dbReference>